<feature type="transmembrane region" description="Helical" evidence="10">
    <location>
        <begin position="89"/>
        <end position="112"/>
    </location>
</feature>
<dbReference type="InterPro" id="IPR017452">
    <property type="entry name" value="GPCR_Rhodpsn_7TM"/>
</dbReference>
<feature type="region of interest" description="Disordered" evidence="9">
    <location>
        <begin position="221"/>
        <end position="307"/>
    </location>
</feature>
<feature type="transmembrane region" description="Helical" evidence="10">
    <location>
        <begin position="341"/>
        <end position="361"/>
    </location>
</feature>
<sequence>MAQVDAEALLKANKALVVIFILGIFASNIFLLFKILRKGRLLQSQSKFLVMTLAAGDIFLALFSLVILARQLYERHIHISCNTLIVSMMYSSCFLPFVYGVGIIVLCGELGFRKKLRSLIPSPYVSSILVAAVPWIAGLILILPLYLAGFDYVSCSYGDSMTINRGRAIYVVGIVLPSALAVIFALMSSCRKGDAISEYYDSPQSQDVVISQAVTTHNTQGFPQQQYYPGPPQQQYCPGPPQQQYYPGPPQQQYYPGPPLEKNDPVPLPATAQQPYYPASQPPPYERVPQDPGLKQPAYPPQPMHPTQAVIQTPVSSTQPPSDQQLLAAVRNEQSTLVKVAVLYAILSLPMALFTLCYTLNKDRIAIDQLTYTILIEVFKWMLYLRSIVTPIVWIIKEKTFA</sequence>
<evidence type="ECO:0000256" key="3">
    <source>
        <dbReference type="ARBA" id="ARBA00022692"/>
    </source>
</evidence>
<comment type="subcellular location">
    <subcellularLocation>
        <location evidence="1">Cell membrane</location>
        <topology evidence="1">Multi-pass membrane protein</topology>
    </subcellularLocation>
</comment>
<feature type="transmembrane region" description="Helical" evidence="10">
    <location>
        <begin position="15"/>
        <end position="36"/>
    </location>
</feature>
<keyword evidence="2" id="KW-1003">Cell membrane</keyword>
<evidence type="ECO:0000256" key="9">
    <source>
        <dbReference type="SAM" id="MobiDB-lite"/>
    </source>
</evidence>
<evidence type="ECO:0000256" key="7">
    <source>
        <dbReference type="ARBA" id="ARBA00023170"/>
    </source>
</evidence>
<evidence type="ECO:0000313" key="13">
    <source>
        <dbReference type="RefSeq" id="XP_012939628.1"/>
    </source>
</evidence>
<feature type="transmembrane region" description="Helical" evidence="10">
    <location>
        <begin position="381"/>
        <end position="396"/>
    </location>
</feature>
<keyword evidence="7" id="KW-0675">Receptor</keyword>
<proteinExistence type="predicted"/>
<evidence type="ECO:0000256" key="4">
    <source>
        <dbReference type="ARBA" id="ARBA00022989"/>
    </source>
</evidence>
<dbReference type="PANTHER" id="PTHR24230:SF75">
    <property type="entry name" value="RELAXIN FAMILY PEPTIDE RECEPTOR 3"/>
    <property type="match status" value="1"/>
</dbReference>
<organism evidence="12 13">
    <name type="scientific">Aplysia californica</name>
    <name type="common">California sea hare</name>
    <dbReference type="NCBI Taxonomy" id="6500"/>
    <lineage>
        <taxon>Eukaryota</taxon>
        <taxon>Metazoa</taxon>
        <taxon>Spiralia</taxon>
        <taxon>Lophotrochozoa</taxon>
        <taxon>Mollusca</taxon>
        <taxon>Gastropoda</taxon>
        <taxon>Heterobranchia</taxon>
        <taxon>Euthyneura</taxon>
        <taxon>Tectipleura</taxon>
        <taxon>Aplysiida</taxon>
        <taxon>Aplysioidea</taxon>
        <taxon>Aplysiidae</taxon>
        <taxon>Aplysia</taxon>
    </lineage>
</organism>
<dbReference type="PANTHER" id="PTHR24230">
    <property type="entry name" value="G-PROTEIN COUPLED RECEPTOR"/>
    <property type="match status" value="1"/>
</dbReference>
<keyword evidence="12" id="KW-1185">Reference proteome</keyword>
<dbReference type="Proteomes" id="UP000694888">
    <property type="component" value="Unplaced"/>
</dbReference>
<dbReference type="Gene3D" id="1.20.1070.10">
    <property type="entry name" value="Rhodopsin 7-helix transmembrane proteins"/>
    <property type="match status" value="1"/>
</dbReference>
<protein>
    <submittedName>
        <fullName evidence="13">Uncharacterized protein LOC106012151</fullName>
    </submittedName>
</protein>
<keyword evidence="8" id="KW-0807">Transducer</keyword>
<evidence type="ECO:0000256" key="10">
    <source>
        <dbReference type="SAM" id="Phobius"/>
    </source>
</evidence>
<evidence type="ECO:0000259" key="11">
    <source>
        <dbReference type="PROSITE" id="PS50262"/>
    </source>
</evidence>
<feature type="transmembrane region" description="Helical" evidence="10">
    <location>
        <begin position="168"/>
        <end position="187"/>
    </location>
</feature>
<evidence type="ECO:0000256" key="5">
    <source>
        <dbReference type="ARBA" id="ARBA00023040"/>
    </source>
</evidence>
<keyword evidence="4 10" id="KW-1133">Transmembrane helix</keyword>
<gene>
    <name evidence="13" type="primary">LOC106012151</name>
</gene>
<feature type="transmembrane region" description="Helical" evidence="10">
    <location>
        <begin position="48"/>
        <end position="69"/>
    </location>
</feature>
<evidence type="ECO:0000256" key="6">
    <source>
        <dbReference type="ARBA" id="ARBA00023136"/>
    </source>
</evidence>
<dbReference type="GeneID" id="106012151"/>
<reference evidence="13" key="1">
    <citation type="submission" date="2025-08" db="UniProtKB">
        <authorList>
            <consortium name="RefSeq"/>
        </authorList>
    </citation>
    <scope>IDENTIFICATION</scope>
</reference>
<name>A0ABM1A2P0_APLCA</name>
<dbReference type="SUPFAM" id="SSF81321">
    <property type="entry name" value="Family A G protein-coupled receptor-like"/>
    <property type="match status" value="1"/>
</dbReference>
<keyword evidence="5" id="KW-0297">G-protein coupled receptor</keyword>
<dbReference type="RefSeq" id="XP_012939628.1">
    <property type="nucleotide sequence ID" value="XM_013084174.2"/>
</dbReference>
<evidence type="ECO:0000313" key="12">
    <source>
        <dbReference type="Proteomes" id="UP000694888"/>
    </source>
</evidence>
<feature type="domain" description="G-protein coupled receptors family 1 profile" evidence="11">
    <location>
        <begin position="27"/>
        <end position="394"/>
    </location>
</feature>
<evidence type="ECO:0000256" key="1">
    <source>
        <dbReference type="ARBA" id="ARBA00004651"/>
    </source>
</evidence>
<feature type="compositionally biased region" description="Low complexity" evidence="9">
    <location>
        <begin position="269"/>
        <end position="279"/>
    </location>
</feature>
<feature type="compositionally biased region" description="Low complexity" evidence="9">
    <location>
        <begin position="221"/>
        <end position="255"/>
    </location>
</feature>
<evidence type="ECO:0000256" key="8">
    <source>
        <dbReference type="ARBA" id="ARBA00023224"/>
    </source>
</evidence>
<accession>A0ABM1A2P0</accession>
<dbReference type="PROSITE" id="PS50262">
    <property type="entry name" value="G_PROTEIN_RECEP_F1_2"/>
    <property type="match status" value="1"/>
</dbReference>
<evidence type="ECO:0000256" key="2">
    <source>
        <dbReference type="ARBA" id="ARBA00022475"/>
    </source>
</evidence>
<keyword evidence="3 10" id="KW-0812">Transmembrane</keyword>
<feature type="transmembrane region" description="Helical" evidence="10">
    <location>
        <begin position="124"/>
        <end position="148"/>
    </location>
</feature>
<keyword evidence="6 10" id="KW-0472">Membrane</keyword>